<dbReference type="Gene3D" id="1.10.20.10">
    <property type="entry name" value="Histone, subunit A"/>
    <property type="match status" value="1"/>
</dbReference>
<dbReference type="EMBL" id="FN648561">
    <property type="protein sequence ID" value="CBJ32780.1"/>
    <property type="molecule type" value="Genomic_DNA"/>
</dbReference>
<dbReference type="GO" id="GO:0006367">
    <property type="term" value="P:transcription initiation at RNA polymerase II promoter"/>
    <property type="evidence" value="ECO:0007669"/>
    <property type="project" value="InterPro"/>
</dbReference>
<evidence type="ECO:0000313" key="4">
    <source>
        <dbReference type="Proteomes" id="UP000002630"/>
    </source>
</evidence>
<feature type="domain" description="TAFII28-like protein" evidence="2">
    <location>
        <begin position="82"/>
        <end position="154"/>
    </location>
</feature>
<feature type="region of interest" description="Disordered" evidence="1">
    <location>
        <begin position="1"/>
        <end position="30"/>
    </location>
</feature>
<dbReference type="Pfam" id="PF04719">
    <property type="entry name" value="TAFII28"/>
    <property type="match status" value="1"/>
</dbReference>
<reference evidence="3 4" key="1">
    <citation type="journal article" date="2010" name="Nature">
        <title>The Ectocarpus genome and the independent evolution of multicellularity in brown algae.</title>
        <authorList>
            <person name="Cock J.M."/>
            <person name="Sterck L."/>
            <person name="Rouze P."/>
            <person name="Scornet D."/>
            <person name="Allen A.E."/>
            <person name="Amoutzias G."/>
            <person name="Anthouard V."/>
            <person name="Artiguenave F."/>
            <person name="Aury J.M."/>
            <person name="Badger J.H."/>
            <person name="Beszteri B."/>
            <person name="Billiau K."/>
            <person name="Bonnet E."/>
            <person name="Bothwell J.H."/>
            <person name="Bowler C."/>
            <person name="Boyen C."/>
            <person name="Brownlee C."/>
            <person name="Carrano C.J."/>
            <person name="Charrier B."/>
            <person name="Cho G.Y."/>
            <person name="Coelho S.M."/>
            <person name="Collen J."/>
            <person name="Corre E."/>
            <person name="Da Silva C."/>
            <person name="Delage L."/>
            <person name="Delaroque N."/>
            <person name="Dittami S.M."/>
            <person name="Doulbeau S."/>
            <person name="Elias M."/>
            <person name="Farnham G."/>
            <person name="Gachon C.M."/>
            <person name="Gschloessl B."/>
            <person name="Heesch S."/>
            <person name="Jabbari K."/>
            <person name="Jubin C."/>
            <person name="Kawai H."/>
            <person name="Kimura K."/>
            <person name="Kloareg B."/>
            <person name="Kupper F.C."/>
            <person name="Lang D."/>
            <person name="Le Bail A."/>
            <person name="Leblanc C."/>
            <person name="Lerouge P."/>
            <person name="Lohr M."/>
            <person name="Lopez P.J."/>
            <person name="Martens C."/>
            <person name="Maumus F."/>
            <person name="Michel G."/>
            <person name="Miranda-Saavedra D."/>
            <person name="Morales J."/>
            <person name="Moreau H."/>
            <person name="Motomura T."/>
            <person name="Nagasato C."/>
            <person name="Napoli C.A."/>
            <person name="Nelson D.R."/>
            <person name="Nyvall-Collen P."/>
            <person name="Peters A.F."/>
            <person name="Pommier C."/>
            <person name="Potin P."/>
            <person name="Poulain J."/>
            <person name="Quesneville H."/>
            <person name="Read B."/>
            <person name="Rensing S.A."/>
            <person name="Ritter A."/>
            <person name="Rousvoal S."/>
            <person name="Samanta M."/>
            <person name="Samson G."/>
            <person name="Schroeder D.C."/>
            <person name="Segurens B."/>
            <person name="Strittmatter M."/>
            <person name="Tonon T."/>
            <person name="Tregear J.W."/>
            <person name="Valentin K."/>
            <person name="von Dassow P."/>
            <person name="Yamagishi T."/>
            <person name="Van de Peer Y."/>
            <person name="Wincker P."/>
        </authorList>
    </citation>
    <scope>NUCLEOTIDE SEQUENCE [LARGE SCALE GENOMIC DNA]</scope>
    <source>
        <strain evidence="4">Ec32 / CCAP1310/4</strain>
    </source>
</reference>
<protein>
    <recommendedName>
        <fullName evidence="2">TAFII28-like protein domain-containing protein</fullName>
    </recommendedName>
</protein>
<organism evidence="3 4">
    <name type="scientific">Ectocarpus siliculosus</name>
    <name type="common">Brown alga</name>
    <name type="synonym">Conferva siliculosa</name>
    <dbReference type="NCBI Taxonomy" id="2880"/>
    <lineage>
        <taxon>Eukaryota</taxon>
        <taxon>Sar</taxon>
        <taxon>Stramenopiles</taxon>
        <taxon>Ochrophyta</taxon>
        <taxon>PX clade</taxon>
        <taxon>Phaeophyceae</taxon>
        <taxon>Ectocarpales</taxon>
        <taxon>Ectocarpaceae</taxon>
        <taxon>Ectocarpus</taxon>
    </lineage>
</organism>
<dbReference type="OrthoDB" id="28335at2759"/>
<dbReference type="InParanoid" id="D7FZG3"/>
<dbReference type="GO" id="GO:0046982">
    <property type="term" value="F:protein heterodimerization activity"/>
    <property type="evidence" value="ECO:0007669"/>
    <property type="project" value="InterPro"/>
</dbReference>
<dbReference type="InterPro" id="IPR006809">
    <property type="entry name" value="TAFII28_dom"/>
</dbReference>
<keyword evidence="4" id="KW-1185">Reference proteome</keyword>
<dbReference type="InterPro" id="IPR009072">
    <property type="entry name" value="Histone-fold"/>
</dbReference>
<evidence type="ECO:0000313" key="3">
    <source>
        <dbReference type="EMBL" id="CBJ32780.1"/>
    </source>
</evidence>
<accession>D7FZG3</accession>
<name>D7FZG3_ECTSI</name>
<evidence type="ECO:0000256" key="1">
    <source>
        <dbReference type="SAM" id="MobiDB-lite"/>
    </source>
</evidence>
<evidence type="ECO:0000259" key="2">
    <source>
        <dbReference type="Pfam" id="PF04719"/>
    </source>
</evidence>
<dbReference type="Proteomes" id="UP000002630">
    <property type="component" value="Linkage Group LG33"/>
</dbReference>
<dbReference type="EMBL" id="FN649758">
    <property type="protein sequence ID" value="CBJ32780.1"/>
    <property type="molecule type" value="Genomic_DNA"/>
</dbReference>
<proteinExistence type="predicted"/>
<gene>
    <name evidence="3" type="ORF">Esi_0367_0018</name>
</gene>
<sequence>MDGDGDILGMRRRPEPAPPAEPTTAVAGTSGAVADAAPAAAAAAARHAAGASPLKRQRSLAAGAAARAEGQVVEGVAGEVPVDQLNPEQLQRYKAWVRSRFERAPIRELILDQAAPTLVRSIEGGQGRGVVQETSTIAVASMAKQFVGDLVEEGVVGTPPGMCTLKRAVLFFQRVHTNER</sequence>
<dbReference type="AlphaFoldDB" id="D7FZG3"/>
<dbReference type="GO" id="GO:0005634">
    <property type="term" value="C:nucleus"/>
    <property type="evidence" value="ECO:0007669"/>
    <property type="project" value="InterPro"/>
</dbReference>